<proteinExistence type="predicted"/>
<evidence type="ECO:0000259" key="1">
    <source>
        <dbReference type="Pfam" id="PF13472"/>
    </source>
</evidence>
<dbReference type="InterPro" id="IPR013830">
    <property type="entry name" value="SGNH_hydro"/>
</dbReference>
<evidence type="ECO:0000313" key="2">
    <source>
        <dbReference type="EMBL" id="GHO46367.1"/>
    </source>
</evidence>
<protein>
    <recommendedName>
        <fullName evidence="1">SGNH hydrolase-type esterase domain-containing protein</fullName>
    </recommendedName>
</protein>
<dbReference type="Proteomes" id="UP000612362">
    <property type="component" value="Unassembled WGS sequence"/>
</dbReference>
<name>A0A8J3HY62_9CHLR</name>
<dbReference type="AlphaFoldDB" id="A0A8J3HY62"/>
<dbReference type="RefSeq" id="WP_220195747.1">
    <property type="nucleotide sequence ID" value="NZ_BNJF01000002.1"/>
</dbReference>
<dbReference type="InterPro" id="IPR036514">
    <property type="entry name" value="SGNH_hydro_sf"/>
</dbReference>
<feature type="domain" description="SGNH hydrolase-type esterase" evidence="1">
    <location>
        <begin position="52"/>
        <end position="269"/>
    </location>
</feature>
<keyword evidence="3" id="KW-1185">Reference proteome</keyword>
<dbReference type="Pfam" id="PF13472">
    <property type="entry name" value="Lipase_GDSL_2"/>
    <property type="match status" value="1"/>
</dbReference>
<comment type="caution">
    <text evidence="2">The sequence shown here is derived from an EMBL/GenBank/DDBJ whole genome shotgun (WGS) entry which is preliminary data.</text>
</comment>
<dbReference type="Gene3D" id="3.40.50.1110">
    <property type="entry name" value="SGNH hydrolase"/>
    <property type="match status" value="1"/>
</dbReference>
<dbReference type="CDD" id="cd00229">
    <property type="entry name" value="SGNH_hydrolase"/>
    <property type="match status" value="1"/>
</dbReference>
<dbReference type="EMBL" id="BNJF01000002">
    <property type="protein sequence ID" value="GHO46367.1"/>
    <property type="molecule type" value="Genomic_DNA"/>
</dbReference>
<organism evidence="2 3">
    <name type="scientific">Ktedonospora formicarum</name>
    <dbReference type="NCBI Taxonomy" id="2778364"/>
    <lineage>
        <taxon>Bacteria</taxon>
        <taxon>Bacillati</taxon>
        <taxon>Chloroflexota</taxon>
        <taxon>Ktedonobacteria</taxon>
        <taxon>Ktedonobacterales</taxon>
        <taxon>Ktedonobacteraceae</taxon>
        <taxon>Ktedonospora</taxon>
    </lineage>
</organism>
<gene>
    <name evidence="2" type="ORF">KSX_45300</name>
</gene>
<accession>A0A8J3HY62</accession>
<reference evidence="2" key="1">
    <citation type="submission" date="2020-10" db="EMBL/GenBank/DDBJ databases">
        <title>Taxonomic study of unclassified bacteria belonging to the class Ktedonobacteria.</title>
        <authorList>
            <person name="Yabe S."/>
            <person name="Wang C.M."/>
            <person name="Zheng Y."/>
            <person name="Sakai Y."/>
            <person name="Cavaletti L."/>
            <person name="Monciardini P."/>
            <person name="Donadio S."/>
        </authorList>
    </citation>
    <scope>NUCLEOTIDE SEQUENCE</scope>
    <source>
        <strain evidence="2">SOSP1-1</strain>
    </source>
</reference>
<sequence length="278" mass="30472">MLRTAHASLSRFLLAPLLATFMLLVLTPFNGVEAHSTPQQEFSFSFGKHYLALGDSLAFGFQPDGDFIDGYADYFARAHAVTRQGIMSYANEGCPGETTSTLINGECPHPEMRKYPYQGSQLAAALDYINNWGPVSVVTLSIGANDLLPKINPATCMIDEAGFTASLKTLDTNLTTVILPQLSRALKKSHGKLLVTNAYNPFQNICPQSNAYIKVFNEHLSHDVRGYGKLVDVYSAFGGVRTPNSHLCNLTWMCASSPDIHPNDKGYKLIADLLAKEY</sequence>
<evidence type="ECO:0000313" key="3">
    <source>
        <dbReference type="Proteomes" id="UP000612362"/>
    </source>
</evidence>
<dbReference type="SUPFAM" id="SSF52266">
    <property type="entry name" value="SGNH hydrolase"/>
    <property type="match status" value="1"/>
</dbReference>